<evidence type="ECO:0000313" key="3">
    <source>
        <dbReference type="EMBL" id="MDR7331966.1"/>
    </source>
</evidence>
<comment type="caution">
    <text evidence="3">The sequence shown here is derived from an EMBL/GenBank/DDBJ whole genome shotgun (WGS) entry which is preliminary data.</text>
</comment>
<keyword evidence="4" id="KW-1185">Reference proteome</keyword>
<evidence type="ECO:0000313" key="4">
    <source>
        <dbReference type="Proteomes" id="UP001180825"/>
    </source>
</evidence>
<dbReference type="InterPro" id="IPR039447">
    <property type="entry name" value="UreH-like_TM_dom"/>
</dbReference>
<dbReference type="Proteomes" id="UP001180825">
    <property type="component" value="Unassembled WGS sequence"/>
</dbReference>
<gene>
    <name evidence="3" type="ORF">J2X21_001092</name>
</gene>
<sequence>MDAALVASATLMGLAGMPHCTAMCSAPCALAGGRRPVKLLAGRVLGYALGGAAAAASAEALARASQGATLLQPAWALLQSALLLLGLTLLVRGRMPLWLSAVPRQAQPRHVFFKGTAWVAMPCGLLHAALLLASLSGSVAGGAAAMGGFALASTPGLLMAPLWRAKLLKRGEGGDVLALRLAGLALAAGAGWGLAHGVWQRVLLAC</sequence>
<proteinExistence type="predicted"/>
<reference evidence="3 4" key="1">
    <citation type="submission" date="2023-07" db="EMBL/GenBank/DDBJ databases">
        <title>Sorghum-associated microbial communities from plants grown in Nebraska, USA.</title>
        <authorList>
            <person name="Schachtman D."/>
        </authorList>
    </citation>
    <scope>NUCLEOTIDE SEQUENCE [LARGE SCALE GENOMIC DNA]</scope>
    <source>
        <strain evidence="3 4">BE316</strain>
    </source>
</reference>
<keyword evidence="1" id="KW-1133">Transmembrane helix</keyword>
<feature type="transmembrane region" description="Helical" evidence="1">
    <location>
        <begin position="177"/>
        <end position="195"/>
    </location>
</feature>
<keyword evidence="1" id="KW-0472">Membrane</keyword>
<evidence type="ECO:0000259" key="2">
    <source>
        <dbReference type="Pfam" id="PF13386"/>
    </source>
</evidence>
<feature type="transmembrane region" description="Helical" evidence="1">
    <location>
        <begin position="74"/>
        <end position="91"/>
    </location>
</feature>
<feature type="domain" description="Urease accessory protein UreH-like transmembrane" evidence="2">
    <location>
        <begin position="9"/>
        <end position="187"/>
    </location>
</feature>
<evidence type="ECO:0000256" key="1">
    <source>
        <dbReference type="SAM" id="Phobius"/>
    </source>
</evidence>
<keyword evidence="1" id="KW-0812">Transmembrane</keyword>
<organism evidence="3 4">
    <name type="scientific">Roseateles asaccharophilus</name>
    <dbReference type="NCBI Taxonomy" id="582607"/>
    <lineage>
        <taxon>Bacteria</taxon>
        <taxon>Pseudomonadati</taxon>
        <taxon>Pseudomonadota</taxon>
        <taxon>Betaproteobacteria</taxon>
        <taxon>Burkholderiales</taxon>
        <taxon>Sphaerotilaceae</taxon>
        <taxon>Roseateles</taxon>
    </lineage>
</organism>
<feature type="transmembrane region" description="Helical" evidence="1">
    <location>
        <begin position="111"/>
        <end position="133"/>
    </location>
</feature>
<accession>A0ABU2A488</accession>
<dbReference type="EMBL" id="JAVDXV010000002">
    <property type="protein sequence ID" value="MDR7331966.1"/>
    <property type="molecule type" value="Genomic_DNA"/>
</dbReference>
<dbReference type="Pfam" id="PF13386">
    <property type="entry name" value="DsbD_2"/>
    <property type="match status" value="1"/>
</dbReference>
<dbReference type="RefSeq" id="WP_310325882.1">
    <property type="nucleotide sequence ID" value="NZ_JAVDXV010000002.1"/>
</dbReference>
<protein>
    <submittedName>
        <fullName evidence="3">Sulfite exporter TauE/SafE</fullName>
    </submittedName>
</protein>
<name>A0ABU2A488_9BURK</name>
<feature type="transmembrane region" description="Helical" evidence="1">
    <location>
        <begin position="139"/>
        <end position="165"/>
    </location>
</feature>